<reference evidence="2" key="2">
    <citation type="submission" date="2017-02" db="EMBL/GenBank/DDBJ databases">
        <title>Sunflower complete genome.</title>
        <authorList>
            <person name="Langlade N."/>
            <person name="Munos S."/>
        </authorList>
    </citation>
    <scope>NUCLEOTIDE SEQUENCE [LARGE SCALE GENOMIC DNA]</scope>
    <source>
        <tissue evidence="2">Leaves</tissue>
    </source>
</reference>
<protein>
    <submittedName>
        <fullName evidence="2">Uncharacterized protein</fullName>
    </submittedName>
</protein>
<dbReference type="AlphaFoldDB" id="A0A251RXM1"/>
<dbReference type="InParanoid" id="A0A251RXM1"/>
<reference evidence="1 3" key="1">
    <citation type="journal article" date="2017" name="Nature">
        <title>The sunflower genome provides insights into oil metabolism, flowering and Asterid evolution.</title>
        <authorList>
            <person name="Badouin H."/>
            <person name="Gouzy J."/>
            <person name="Grassa C.J."/>
            <person name="Murat F."/>
            <person name="Staton S.E."/>
            <person name="Cottret L."/>
            <person name="Lelandais-Briere C."/>
            <person name="Owens G.L."/>
            <person name="Carrere S."/>
            <person name="Mayjonade B."/>
            <person name="Legrand L."/>
            <person name="Gill N."/>
            <person name="Kane N.C."/>
            <person name="Bowers J.E."/>
            <person name="Hubner S."/>
            <person name="Bellec A."/>
            <person name="Berard A."/>
            <person name="Berges H."/>
            <person name="Blanchet N."/>
            <person name="Boniface M.C."/>
            <person name="Brunel D."/>
            <person name="Catrice O."/>
            <person name="Chaidir N."/>
            <person name="Claudel C."/>
            <person name="Donnadieu C."/>
            <person name="Faraut T."/>
            <person name="Fievet G."/>
            <person name="Helmstetter N."/>
            <person name="King M."/>
            <person name="Knapp S.J."/>
            <person name="Lai Z."/>
            <person name="Le Paslier M.C."/>
            <person name="Lippi Y."/>
            <person name="Lorenzon L."/>
            <person name="Mandel J.R."/>
            <person name="Marage G."/>
            <person name="Marchand G."/>
            <person name="Marquand E."/>
            <person name="Bret-Mestries E."/>
            <person name="Morien E."/>
            <person name="Nambeesan S."/>
            <person name="Nguyen T."/>
            <person name="Pegot-Espagnet P."/>
            <person name="Pouilly N."/>
            <person name="Raftis F."/>
            <person name="Sallet E."/>
            <person name="Schiex T."/>
            <person name="Thomas J."/>
            <person name="Vandecasteele C."/>
            <person name="Vares D."/>
            <person name="Vear F."/>
            <person name="Vautrin S."/>
            <person name="Crespi M."/>
            <person name="Mangin B."/>
            <person name="Burke J.M."/>
            <person name="Salse J."/>
            <person name="Munos S."/>
            <person name="Vincourt P."/>
            <person name="Rieseberg L.H."/>
            <person name="Langlade N.B."/>
        </authorList>
    </citation>
    <scope>NUCLEOTIDE SEQUENCE [LARGE SCALE GENOMIC DNA]</scope>
    <source>
        <strain evidence="3">cv. SF193</strain>
        <tissue evidence="1">Leaves</tissue>
    </source>
</reference>
<accession>A0A251RXM1</accession>
<dbReference type="Proteomes" id="UP000215914">
    <property type="component" value="Chromosome 16"/>
</dbReference>
<keyword evidence="3" id="KW-1185">Reference proteome</keyword>
<evidence type="ECO:0000313" key="2">
    <source>
        <dbReference type="EMBL" id="OTF90992.1"/>
    </source>
</evidence>
<organism evidence="2 3">
    <name type="scientific">Helianthus annuus</name>
    <name type="common">Common sunflower</name>
    <dbReference type="NCBI Taxonomy" id="4232"/>
    <lineage>
        <taxon>Eukaryota</taxon>
        <taxon>Viridiplantae</taxon>
        <taxon>Streptophyta</taxon>
        <taxon>Embryophyta</taxon>
        <taxon>Tracheophyta</taxon>
        <taxon>Spermatophyta</taxon>
        <taxon>Magnoliopsida</taxon>
        <taxon>eudicotyledons</taxon>
        <taxon>Gunneridae</taxon>
        <taxon>Pentapetalae</taxon>
        <taxon>asterids</taxon>
        <taxon>campanulids</taxon>
        <taxon>Asterales</taxon>
        <taxon>Asteraceae</taxon>
        <taxon>Asteroideae</taxon>
        <taxon>Heliantheae alliance</taxon>
        <taxon>Heliantheae</taxon>
        <taxon>Helianthus</taxon>
    </lineage>
</organism>
<reference evidence="1" key="3">
    <citation type="submission" date="2020-06" db="EMBL/GenBank/DDBJ databases">
        <title>Helianthus annuus Genome sequencing and assembly Release 2.</title>
        <authorList>
            <person name="Gouzy J."/>
            <person name="Langlade N."/>
            <person name="Munos S."/>
        </authorList>
    </citation>
    <scope>NUCLEOTIDE SEQUENCE</scope>
    <source>
        <tissue evidence="1">Leaves</tissue>
    </source>
</reference>
<sequence length="76" mass="8668">MGDPHDFVDDFVAYSPSRVFRNNFIDDKSPAVHFQQGSSSSGLGHVRDENMQPDIDLQHSHFQMFSPNEEGFNIQI</sequence>
<proteinExistence type="predicted"/>
<dbReference type="EMBL" id="CM007905">
    <property type="protein sequence ID" value="OTF90992.1"/>
    <property type="molecule type" value="Genomic_DNA"/>
</dbReference>
<evidence type="ECO:0000313" key="1">
    <source>
        <dbReference type="EMBL" id="KAF5758760.1"/>
    </source>
</evidence>
<dbReference type="Gramene" id="mRNA:HanXRQr2_Chr16g0733031">
    <property type="protein sequence ID" value="mRNA:HanXRQr2_Chr16g0733031"/>
    <property type="gene ID" value="HanXRQr2_Chr16g0733031"/>
</dbReference>
<dbReference type="EMBL" id="MNCJ02000331">
    <property type="protein sequence ID" value="KAF5758760.1"/>
    <property type="molecule type" value="Genomic_DNA"/>
</dbReference>
<evidence type="ECO:0000313" key="3">
    <source>
        <dbReference type="Proteomes" id="UP000215914"/>
    </source>
</evidence>
<name>A0A251RXM1_HELAN</name>
<gene>
    <name evidence="2" type="ORF">HannXRQ_Chr16g0505751</name>
    <name evidence="1" type="ORF">HanXRQr2_Chr16g0733031</name>
</gene>